<evidence type="ECO:0008006" key="4">
    <source>
        <dbReference type="Google" id="ProtNLM"/>
    </source>
</evidence>
<comment type="caution">
    <text evidence="2">The sequence shown here is derived from an EMBL/GenBank/DDBJ whole genome shotgun (WGS) entry which is preliminary data.</text>
</comment>
<organism evidence="2 3">
    <name type="scientific">Leucobacter albus</name>
    <dbReference type="NCBI Taxonomy" id="272210"/>
    <lineage>
        <taxon>Bacteria</taxon>
        <taxon>Bacillati</taxon>
        <taxon>Actinomycetota</taxon>
        <taxon>Actinomycetes</taxon>
        <taxon>Micrococcales</taxon>
        <taxon>Microbacteriaceae</taxon>
        <taxon>Leucobacter</taxon>
    </lineage>
</organism>
<keyword evidence="3" id="KW-1185">Reference proteome</keyword>
<evidence type="ECO:0000313" key="2">
    <source>
        <dbReference type="EMBL" id="MFD1203014.1"/>
    </source>
</evidence>
<evidence type="ECO:0000313" key="3">
    <source>
        <dbReference type="Proteomes" id="UP001597181"/>
    </source>
</evidence>
<feature type="region of interest" description="Disordered" evidence="1">
    <location>
        <begin position="110"/>
        <end position="165"/>
    </location>
</feature>
<proteinExistence type="predicted"/>
<evidence type="ECO:0000256" key="1">
    <source>
        <dbReference type="SAM" id="MobiDB-lite"/>
    </source>
</evidence>
<reference evidence="3" key="1">
    <citation type="journal article" date="2019" name="Int. J. Syst. Evol. Microbiol.">
        <title>The Global Catalogue of Microorganisms (GCM) 10K type strain sequencing project: providing services to taxonomists for standard genome sequencing and annotation.</title>
        <authorList>
            <consortium name="The Broad Institute Genomics Platform"/>
            <consortium name="The Broad Institute Genome Sequencing Center for Infectious Disease"/>
            <person name="Wu L."/>
            <person name="Ma J."/>
        </authorList>
    </citation>
    <scope>NUCLEOTIDE SEQUENCE [LARGE SCALE GENOMIC DNA]</scope>
    <source>
        <strain evidence="3">CCUG 50213</strain>
    </source>
</reference>
<accession>A0ABW3TTN6</accession>
<protein>
    <recommendedName>
        <fullName evidence="4">DUF4259 domain-containing protein</fullName>
    </recommendedName>
</protein>
<dbReference type="RefSeq" id="WP_343960793.1">
    <property type="nucleotide sequence ID" value="NZ_BAAAKZ010000009.1"/>
</dbReference>
<sequence>MGAWGSKPWESDGAADWFAEFFEGIDVDARIDAAFEYDDEYDQIRAAGYLLAVLGRPTVWPGDLERLDDHLERGIELLTEMIEPDSDFRDLWEDDPDVVAAVRDEIAALEARLEGDDDDDDDDDDDEDDDFEEIDDFDVDEAAEDDTAEDNAPDEDSEEDFDDEE</sequence>
<dbReference type="Proteomes" id="UP001597181">
    <property type="component" value="Unassembled WGS sequence"/>
</dbReference>
<name>A0ABW3TTN6_9MICO</name>
<dbReference type="EMBL" id="JBHTLY010000007">
    <property type="protein sequence ID" value="MFD1203014.1"/>
    <property type="molecule type" value="Genomic_DNA"/>
</dbReference>
<gene>
    <name evidence="2" type="ORF">ACFQ3U_14025</name>
</gene>
<feature type="compositionally biased region" description="Acidic residues" evidence="1">
    <location>
        <begin position="115"/>
        <end position="165"/>
    </location>
</feature>